<accession>K0RJ61</accession>
<sequence>MRGIDKTDCHLARVRQIISFHSCWLDDHDHPADHPKTFLQLQCVAPPEAAASASASASAASNQANPQQADSAVANEAPADGASQLVEHRIPDPKVIGSSPVSFIFCPTLKGREALFDG</sequence>
<gene>
    <name evidence="2" type="ORF">THAOC_27340</name>
</gene>
<evidence type="ECO:0000313" key="3">
    <source>
        <dbReference type="Proteomes" id="UP000266841"/>
    </source>
</evidence>
<dbReference type="Proteomes" id="UP000266841">
    <property type="component" value="Unassembled WGS sequence"/>
</dbReference>
<reference evidence="2 3" key="1">
    <citation type="journal article" date="2012" name="Genome Biol.">
        <title>Genome and low-iron response of an oceanic diatom adapted to chronic iron limitation.</title>
        <authorList>
            <person name="Lommer M."/>
            <person name="Specht M."/>
            <person name="Roy A.S."/>
            <person name="Kraemer L."/>
            <person name="Andreson R."/>
            <person name="Gutowska M.A."/>
            <person name="Wolf J."/>
            <person name="Bergner S.V."/>
            <person name="Schilhabel M.B."/>
            <person name="Klostermeier U.C."/>
            <person name="Beiko R.G."/>
            <person name="Rosenstiel P."/>
            <person name="Hippler M."/>
            <person name="Laroche J."/>
        </authorList>
    </citation>
    <scope>NUCLEOTIDE SEQUENCE [LARGE SCALE GENOMIC DNA]</scope>
    <source>
        <strain evidence="2 3">CCMP1005</strain>
    </source>
</reference>
<evidence type="ECO:0000256" key="1">
    <source>
        <dbReference type="SAM" id="MobiDB-lite"/>
    </source>
</evidence>
<organism evidence="2 3">
    <name type="scientific">Thalassiosira oceanica</name>
    <name type="common">Marine diatom</name>
    <dbReference type="NCBI Taxonomy" id="159749"/>
    <lineage>
        <taxon>Eukaryota</taxon>
        <taxon>Sar</taxon>
        <taxon>Stramenopiles</taxon>
        <taxon>Ochrophyta</taxon>
        <taxon>Bacillariophyta</taxon>
        <taxon>Coscinodiscophyceae</taxon>
        <taxon>Thalassiosirophycidae</taxon>
        <taxon>Thalassiosirales</taxon>
        <taxon>Thalassiosiraceae</taxon>
        <taxon>Thalassiosira</taxon>
    </lineage>
</organism>
<keyword evidence="3" id="KW-1185">Reference proteome</keyword>
<proteinExistence type="predicted"/>
<dbReference type="AlphaFoldDB" id="K0RJ61"/>
<evidence type="ECO:0000313" key="2">
    <source>
        <dbReference type="EMBL" id="EJK53255.1"/>
    </source>
</evidence>
<name>K0RJ61_THAOC</name>
<dbReference type="EMBL" id="AGNL01038135">
    <property type="protein sequence ID" value="EJK53255.1"/>
    <property type="molecule type" value="Genomic_DNA"/>
</dbReference>
<feature type="region of interest" description="Disordered" evidence="1">
    <location>
        <begin position="52"/>
        <end position="96"/>
    </location>
</feature>
<protein>
    <submittedName>
        <fullName evidence="2">Uncharacterized protein</fullName>
    </submittedName>
</protein>
<comment type="caution">
    <text evidence="2">The sequence shown here is derived from an EMBL/GenBank/DDBJ whole genome shotgun (WGS) entry which is preliminary data.</text>
</comment>
<dbReference type="AntiFam" id="ANF00010">
    <property type="entry name" value="tRNA translation"/>
</dbReference>
<feature type="compositionally biased region" description="Low complexity" evidence="1">
    <location>
        <begin position="52"/>
        <end position="72"/>
    </location>
</feature>